<dbReference type="InterPro" id="IPR042197">
    <property type="entry name" value="Apaf_helical"/>
</dbReference>
<dbReference type="GO" id="GO:0002758">
    <property type="term" value="P:innate immune response-activating signaling pathway"/>
    <property type="evidence" value="ECO:0007669"/>
    <property type="project" value="UniProtKB-ARBA"/>
</dbReference>
<keyword evidence="1" id="KW-0677">Repeat</keyword>
<feature type="domain" description="Disease resistance R13L4/SHOC-2-like LRR" evidence="5">
    <location>
        <begin position="292"/>
        <end position="635"/>
    </location>
</feature>
<evidence type="ECO:0000259" key="4">
    <source>
        <dbReference type="Pfam" id="PF23559"/>
    </source>
</evidence>
<dbReference type="EMBL" id="BQKI01000005">
    <property type="protein sequence ID" value="GJM95491.1"/>
    <property type="molecule type" value="Genomic_DNA"/>
</dbReference>
<feature type="domain" description="Disease resistance protein winged helix" evidence="4">
    <location>
        <begin position="172"/>
        <end position="243"/>
    </location>
</feature>
<evidence type="ECO:0000313" key="6">
    <source>
        <dbReference type="EMBL" id="GJM95491.1"/>
    </source>
</evidence>
<gene>
    <name evidence="6" type="primary">ga12232</name>
    <name evidence="6" type="ORF">PR202_ga12232</name>
</gene>
<dbReference type="Gene3D" id="1.10.8.430">
    <property type="entry name" value="Helical domain of apoptotic protease-activating factors"/>
    <property type="match status" value="1"/>
</dbReference>
<dbReference type="InterPro" id="IPR027417">
    <property type="entry name" value="P-loop_NTPase"/>
</dbReference>
<accession>A0AAV5CBI9</accession>
<evidence type="ECO:0000259" key="5">
    <source>
        <dbReference type="Pfam" id="PF23598"/>
    </source>
</evidence>
<feature type="domain" description="NB-ARC" evidence="3">
    <location>
        <begin position="9"/>
        <end position="81"/>
    </location>
</feature>
<dbReference type="GO" id="GO:0009626">
    <property type="term" value="P:plant-type hypersensitive response"/>
    <property type="evidence" value="ECO:0007669"/>
    <property type="project" value="UniProtKB-ARBA"/>
</dbReference>
<evidence type="ECO:0000259" key="3">
    <source>
        <dbReference type="Pfam" id="PF00931"/>
    </source>
</evidence>
<reference evidence="6" key="1">
    <citation type="journal article" date="2018" name="DNA Res.">
        <title>Multiple hybrid de novo genome assembly of finger millet, an orphan allotetraploid crop.</title>
        <authorList>
            <person name="Hatakeyama M."/>
            <person name="Aluri S."/>
            <person name="Balachadran M.T."/>
            <person name="Sivarajan S.R."/>
            <person name="Patrignani A."/>
            <person name="Gruter S."/>
            <person name="Poveda L."/>
            <person name="Shimizu-Inatsugi R."/>
            <person name="Baeten J."/>
            <person name="Francoijs K.J."/>
            <person name="Nataraja K.N."/>
            <person name="Reddy Y.A.N."/>
            <person name="Phadnis S."/>
            <person name="Ravikumar R.L."/>
            <person name="Schlapbach R."/>
            <person name="Sreeman S.M."/>
            <person name="Shimizu K.K."/>
        </authorList>
    </citation>
    <scope>NUCLEOTIDE SEQUENCE</scope>
</reference>
<dbReference type="SUPFAM" id="SSF52058">
    <property type="entry name" value="L domain-like"/>
    <property type="match status" value="1"/>
</dbReference>
<dbReference type="FunFam" id="1.10.10.10:FF:000322">
    <property type="entry name" value="Probable disease resistance protein At1g63360"/>
    <property type="match status" value="1"/>
</dbReference>
<organism evidence="6 7">
    <name type="scientific">Eleusine coracana subsp. coracana</name>
    <dbReference type="NCBI Taxonomy" id="191504"/>
    <lineage>
        <taxon>Eukaryota</taxon>
        <taxon>Viridiplantae</taxon>
        <taxon>Streptophyta</taxon>
        <taxon>Embryophyta</taxon>
        <taxon>Tracheophyta</taxon>
        <taxon>Spermatophyta</taxon>
        <taxon>Magnoliopsida</taxon>
        <taxon>Liliopsida</taxon>
        <taxon>Poales</taxon>
        <taxon>Poaceae</taxon>
        <taxon>PACMAD clade</taxon>
        <taxon>Chloridoideae</taxon>
        <taxon>Cynodonteae</taxon>
        <taxon>Eleusininae</taxon>
        <taxon>Eleusine</taxon>
    </lineage>
</organism>
<dbReference type="Gene3D" id="1.10.10.10">
    <property type="entry name" value="Winged helix-like DNA-binding domain superfamily/Winged helix DNA-binding domain"/>
    <property type="match status" value="1"/>
</dbReference>
<dbReference type="PANTHER" id="PTHR23155:SF1107">
    <property type="entry name" value="OS08G0373000 PROTEIN"/>
    <property type="match status" value="1"/>
</dbReference>
<name>A0AAV5CBI9_ELECO</name>
<comment type="caution">
    <text evidence="6">The sequence shown here is derived from an EMBL/GenBank/DDBJ whole genome shotgun (WGS) entry which is preliminary data.</text>
</comment>
<dbReference type="AlphaFoldDB" id="A0AAV5CBI9"/>
<dbReference type="InterPro" id="IPR044974">
    <property type="entry name" value="Disease_R_plants"/>
</dbReference>
<dbReference type="InterPro" id="IPR032675">
    <property type="entry name" value="LRR_dom_sf"/>
</dbReference>
<sequence length="806" mass="91140">MLNIFVVKSHDRYLVVIDDIWTKDAWEIINYALYKNSKDSKIITTTRSHHVAKACCSSDDDSIYKMKPLAYAESKRLFMERLFGSEDKCPAHLIRVSNSILEKCDGLPLAIISISGLLANKALTEDEWGRVLSSIGRGLAKNPDVKSMMQILSLSYFDLPHYLKTCLLYLSIFPEDSVIDKFRLVRRWIAEGFIQQDEGNTPYELGERCFNELINRSLIQARDINMHGEVTTCQIHDTVLDFIVSKAEEENFASVFSDGYDILFAYNKVRRLSLQANSEDKVSLMSELNLSHVRSVTVFSKTLKLPSLFESSLLRVLDLQGCSQVEDHHIAGIGNLFQLKYLSLRGTGVCELPEEIKKLQYLETLDVNNSKVRELPPSIAYLRRLVVLVVGRLVKLPDTIGSMTALEDLHFVDMYNLSVDIIRKFGQLKNLRSICFLYYTRHWLKQMSCYSEHVDSILSALAELRHLHSLSINNIDHFSMDSRGETPRNLQKFVISGGFISKVPNWIGSLGSLQMLTLCVKQFGPEDILVLGCLQALVSLHLVADRSFVEGRVFTISGDEGQFRCLRRFYFGYNGIPVVFQAGAMQKLENLTVMFSYLKSQSIMSGGDYTLGINHLCSLESVEFILYVECDEARDLVNNTKSLVADLSCEEAKATLLEMRTIWNELIMDQKASSMAVMKGPKGVIKRAVDDHPKTVSLGVIVSDDWKIYEGMHSTFSVSPDVLVVVIIEVAKEIEVLVQGMLMRIEHCPLKVQNVKLSCKLHFPVFPLYDIDSSFACRVMVSVSVKVSLLEVLMILLCIPLQNLCL</sequence>
<evidence type="ECO:0000256" key="2">
    <source>
        <dbReference type="ARBA" id="ARBA00022821"/>
    </source>
</evidence>
<dbReference type="GO" id="GO:0043531">
    <property type="term" value="F:ADP binding"/>
    <property type="evidence" value="ECO:0007669"/>
    <property type="project" value="InterPro"/>
</dbReference>
<dbReference type="Gene3D" id="3.40.50.300">
    <property type="entry name" value="P-loop containing nucleotide triphosphate hydrolases"/>
    <property type="match status" value="1"/>
</dbReference>
<dbReference type="PRINTS" id="PR00364">
    <property type="entry name" value="DISEASERSIST"/>
</dbReference>
<keyword evidence="7" id="KW-1185">Reference proteome</keyword>
<evidence type="ECO:0008006" key="8">
    <source>
        <dbReference type="Google" id="ProtNLM"/>
    </source>
</evidence>
<dbReference type="PANTHER" id="PTHR23155">
    <property type="entry name" value="DISEASE RESISTANCE PROTEIN RP"/>
    <property type="match status" value="1"/>
</dbReference>
<evidence type="ECO:0000256" key="1">
    <source>
        <dbReference type="ARBA" id="ARBA00022737"/>
    </source>
</evidence>
<dbReference type="Pfam" id="PF23559">
    <property type="entry name" value="WHD_DRP"/>
    <property type="match status" value="1"/>
</dbReference>
<dbReference type="Pfam" id="PF23598">
    <property type="entry name" value="LRR_14"/>
    <property type="match status" value="1"/>
</dbReference>
<dbReference type="Pfam" id="PF00931">
    <property type="entry name" value="NB-ARC"/>
    <property type="match status" value="1"/>
</dbReference>
<dbReference type="InterPro" id="IPR036388">
    <property type="entry name" value="WH-like_DNA-bd_sf"/>
</dbReference>
<proteinExistence type="predicted"/>
<dbReference type="Gene3D" id="3.80.10.10">
    <property type="entry name" value="Ribonuclease Inhibitor"/>
    <property type="match status" value="1"/>
</dbReference>
<protein>
    <recommendedName>
        <fullName evidence="8">NB-ARC domain-containing protein</fullName>
    </recommendedName>
</protein>
<reference evidence="6" key="2">
    <citation type="submission" date="2021-12" db="EMBL/GenBank/DDBJ databases">
        <title>Resequencing data analysis of finger millet.</title>
        <authorList>
            <person name="Hatakeyama M."/>
            <person name="Aluri S."/>
            <person name="Balachadran M.T."/>
            <person name="Sivarajan S.R."/>
            <person name="Poveda L."/>
            <person name="Shimizu-Inatsugi R."/>
            <person name="Schlapbach R."/>
            <person name="Sreeman S.M."/>
            <person name="Shimizu K.K."/>
        </authorList>
    </citation>
    <scope>NUCLEOTIDE SEQUENCE</scope>
</reference>
<dbReference type="SUPFAM" id="SSF52540">
    <property type="entry name" value="P-loop containing nucleoside triphosphate hydrolases"/>
    <property type="match status" value="1"/>
</dbReference>
<dbReference type="InterPro" id="IPR058922">
    <property type="entry name" value="WHD_DRP"/>
</dbReference>
<evidence type="ECO:0000313" key="7">
    <source>
        <dbReference type="Proteomes" id="UP001054889"/>
    </source>
</evidence>
<dbReference type="Proteomes" id="UP001054889">
    <property type="component" value="Unassembled WGS sequence"/>
</dbReference>
<dbReference type="GO" id="GO:0042742">
    <property type="term" value="P:defense response to bacterium"/>
    <property type="evidence" value="ECO:0007669"/>
    <property type="project" value="UniProtKB-ARBA"/>
</dbReference>
<dbReference type="InterPro" id="IPR055414">
    <property type="entry name" value="LRR_R13L4/SHOC2-like"/>
</dbReference>
<keyword evidence="2" id="KW-0611">Plant defense</keyword>
<dbReference type="InterPro" id="IPR002182">
    <property type="entry name" value="NB-ARC"/>
</dbReference>